<evidence type="ECO:0000256" key="11">
    <source>
        <dbReference type="ARBA" id="ARBA00048628"/>
    </source>
</evidence>
<dbReference type="InterPro" id="IPR029041">
    <property type="entry name" value="FAD-linked_oxidoreductase-like"/>
</dbReference>
<dbReference type="InterPro" id="IPR003171">
    <property type="entry name" value="Mehydrof_redctse-like"/>
</dbReference>
<keyword evidence="9" id="KW-0486">Methionine biosynthesis</keyword>
<dbReference type="CDD" id="cd00537">
    <property type="entry name" value="MTHFR"/>
    <property type="match status" value="1"/>
</dbReference>
<name>A0A1Q6A4D9_9SPHI</name>
<proteinExistence type="inferred from homology"/>
<dbReference type="Proteomes" id="UP000186720">
    <property type="component" value="Unassembled WGS sequence"/>
</dbReference>
<evidence type="ECO:0000313" key="14">
    <source>
        <dbReference type="Proteomes" id="UP000186720"/>
    </source>
</evidence>
<dbReference type="SUPFAM" id="SSF51730">
    <property type="entry name" value="FAD-linked oxidoreductase"/>
    <property type="match status" value="1"/>
</dbReference>
<evidence type="ECO:0000256" key="10">
    <source>
        <dbReference type="ARBA" id="ARBA00034478"/>
    </source>
</evidence>
<gene>
    <name evidence="13" type="ORF">RG47T_4353</name>
</gene>
<evidence type="ECO:0000256" key="5">
    <source>
        <dbReference type="ARBA" id="ARBA00022630"/>
    </source>
</evidence>
<comment type="cofactor">
    <cofactor evidence="1 12">
        <name>FAD</name>
        <dbReference type="ChEBI" id="CHEBI:57692"/>
    </cofactor>
</comment>
<keyword evidence="8" id="KW-0520">NAD</keyword>
<organism evidence="13 14">
    <name type="scientific">Mucilaginibacter polytrichastri</name>
    <dbReference type="NCBI Taxonomy" id="1302689"/>
    <lineage>
        <taxon>Bacteria</taxon>
        <taxon>Pseudomonadati</taxon>
        <taxon>Bacteroidota</taxon>
        <taxon>Sphingobacteriia</taxon>
        <taxon>Sphingobacteriales</taxon>
        <taxon>Sphingobacteriaceae</taxon>
        <taxon>Mucilaginibacter</taxon>
    </lineage>
</organism>
<dbReference type="AlphaFoldDB" id="A0A1Q6A4D9"/>
<dbReference type="UniPathway" id="UPA00193"/>
<dbReference type="OrthoDB" id="9812555at2"/>
<keyword evidence="4" id="KW-0028">Amino-acid biosynthesis</keyword>
<dbReference type="FunFam" id="3.20.20.220:FF:000015">
    <property type="entry name" value="Methylenetetrahydrofolate reductase"/>
    <property type="match status" value="1"/>
</dbReference>
<comment type="similarity">
    <text evidence="3 12">Belongs to the methylenetetrahydrofolate reductase family.</text>
</comment>
<comment type="pathway">
    <text evidence="10">Amino-acid biosynthesis; L-methionine biosynthesis via de novo pathway.</text>
</comment>
<dbReference type="PANTHER" id="PTHR45754">
    <property type="entry name" value="METHYLENETETRAHYDROFOLATE REDUCTASE"/>
    <property type="match status" value="1"/>
</dbReference>
<dbReference type="GO" id="GO:0071949">
    <property type="term" value="F:FAD binding"/>
    <property type="evidence" value="ECO:0007669"/>
    <property type="project" value="TreeGrafter"/>
</dbReference>
<dbReference type="GO" id="GO:0106312">
    <property type="term" value="F:methylenetetrahydrofolate reductase (NADH) activity"/>
    <property type="evidence" value="ECO:0007669"/>
    <property type="project" value="UniProtKB-EC"/>
</dbReference>
<keyword evidence="5 12" id="KW-0285">Flavoprotein</keyword>
<dbReference type="EC" id="1.5.1.54" evidence="12"/>
<evidence type="ECO:0000256" key="1">
    <source>
        <dbReference type="ARBA" id="ARBA00001974"/>
    </source>
</evidence>
<evidence type="ECO:0000256" key="4">
    <source>
        <dbReference type="ARBA" id="ARBA00022605"/>
    </source>
</evidence>
<evidence type="ECO:0000256" key="9">
    <source>
        <dbReference type="ARBA" id="ARBA00023167"/>
    </source>
</evidence>
<evidence type="ECO:0000256" key="3">
    <source>
        <dbReference type="ARBA" id="ARBA00006743"/>
    </source>
</evidence>
<comment type="caution">
    <text evidence="13">The sequence shown here is derived from an EMBL/GenBank/DDBJ whole genome shotgun (WGS) entry which is preliminary data.</text>
</comment>
<evidence type="ECO:0000256" key="12">
    <source>
        <dbReference type="RuleBase" id="RU003862"/>
    </source>
</evidence>
<accession>A0A1Q6A4D9</accession>
<evidence type="ECO:0000256" key="6">
    <source>
        <dbReference type="ARBA" id="ARBA00022827"/>
    </source>
</evidence>
<dbReference type="GO" id="GO:0035999">
    <property type="term" value="P:tetrahydrofolate interconversion"/>
    <property type="evidence" value="ECO:0007669"/>
    <property type="project" value="UniProtKB-UniPathway"/>
</dbReference>
<dbReference type="STRING" id="1302689.RG47T_4353"/>
<evidence type="ECO:0000256" key="7">
    <source>
        <dbReference type="ARBA" id="ARBA00023002"/>
    </source>
</evidence>
<protein>
    <recommendedName>
        <fullName evidence="12">Methylenetetrahydrofolate reductase</fullName>
        <ecNumber evidence="12">1.5.1.54</ecNumber>
    </recommendedName>
</protein>
<reference evidence="13 14" key="1">
    <citation type="submission" date="2016-11" db="EMBL/GenBank/DDBJ databases">
        <title>Whole Genome Sequencing of Mucilaginibacter polytrichastri RG4-7(T) isolated from the moss sample.</title>
        <authorList>
            <person name="Li Y."/>
        </authorList>
    </citation>
    <scope>NUCLEOTIDE SEQUENCE [LARGE SCALE GENOMIC DNA]</scope>
    <source>
        <strain evidence="13 14">RG4-7</strain>
    </source>
</reference>
<dbReference type="PANTHER" id="PTHR45754:SF3">
    <property type="entry name" value="METHYLENETETRAHYDROFOLATE REDUCTASE (NADPH)"/>
    <property type="match status" value="1"/>
</dbReference>
<dbReference type="NCBIfam" id="TIGR00676">
    <property type="entry name" value="fadh2"/>
    <property type="match status" value="1"/>
</dbReference>
<dbReference type="GO" id="GO:0005829">
    <property type="term" value="C:cytosol"/>
    <property type="evidence" value="ECO:0007669"/>
    <property type="project" value="InterPro"/>
</dbReference>
<evidence type="ECO:0000256" key="2">
    <source>
        <dbReference type="ARBA" id="ARBA00004777"/>
    </source>
</evidence>
<keyword evidence="6 12" id="KW-0274">FAD</keyword>
<evidence type="ECO:0000313" key="13">
    <source>
        <dbReference type="EMBL" id="OKS88875.1"/>
    </source>
</evidence>
<dbReference type="Pfam" id="PF02219">
    <property type="entry name" value="MTHFR"/>
    <property type="match status" value="1"/>
</dbReference>
<dbReference type="InterPro" id="IPR004620">
    <property type="entry name" value="MTHF_reductase_bac"/>
</dbReference>
<dbReference type="EMBL" id="MPPL01000001">
    <property type="protein sequence ID" value="OKS88875.1"/>
    <property type="molecule type" value="Genomic_DNA"/>
</dbReference>
<dbReference type="RefSeq" id="WP_074491468.1">
    <property type="nucleotide sequence ID" value="NZ_FPAM01000009.1"/>
</dbReference>
<dbReference type="Gene3D" id="3.20.20.220">
    <property type="match status" value="1"/>
</dbReference>
<keyword evidence="14" id="KW-1185">Reference proteome</keyword>
<keyword evidence="7 12" id="KW-0560">Oxidoreductase</keyword>
<evidence type="ECO:0000256" key="8">
    <source>
        <dbReference type="ARBA" id="ARBA00023027"/>
    </source>
</evidence>
<sequence length="318" mass="35657">MKITEHIANAKGKTLFSFELLPPIKGSNLQGIFNAIDPLMEFNPPFIDVTSSREDHLYKEHASGLLEKVTFRKRPGTVAVCAAIMNKYKVDAVPHLICGGFTKEETEYALIDLQFLGIDNVLVLRGDARKGDAGFVPTPGGHCYATELLEQVTNMNNGIYLHEYQDTSFKTDFCIGVAAYPEKHFEAPNLKTDFKYLKQKVAGGAEFIVTQMFFDNSKYKEFVTQCRENGINIPIIPGLKPLTTAKQLINLPKIFHIDIPEDLSDAVQACKTDKDVKEVGIEWMINQCKELVEFGAPVLHFYTMGNAEPTKRIAQEIF</sequence>
<comment type="pathway">
    <text evidence="2 12">One-carbon metabolism; tetrahydrofolate interconversion.</text>
</comment>
<dbReference type="GO" id="GO:0009086">
    <property type="term" value="P:methionine biosynthetic process"/>
    <property type="evidence" value="ECO:0007669"/>
    <property type="project" value="UniProtKB-KW"/>
</dbReference>
<comment type="catalytic activity">
    <reaction evidence="11">
        <text>(6S)-5-methyl-5,6,7,8-tetrahydrofolate + NAD(+) = (6R)-5,10-methylene-5,6,7,8-tetrahydrofolate + NADH + H(+)</text>
        <dbReference type="Rhea" id="RHEA:19821"/>
        <dbReference type="ChEBI" id="CHEBI:15378"/>
        <dbReference type="ChEBI" id="CHEBI:15636"/>
        <dbReference type="ChEBI" id="CHEBI:18608"/>
        <dbReference type="ChEBI" id="CHEBI:57540"/>
        <dbReference type="ChEBI" id="CHEBI:57945"/>
        <dbReference type="EC" id="1.5.1.54"/>
    </reaction>
    <physiologicalReaction direction="right-to-left" evidence="11">
        <dbReference type="Rhea" id="RHEA:19823"/>
    </physiologicalReaction>
</comment>